<dbReference type="Pfam" id="PF01522">
    <property type="entry name" value="Polysacc_deac_1"/>
    <property type="match status" value="1"/>
</dbReference>
<dbReference type="PROSITE" id="PS51677">
    <property type="entry name" value="NODB"/>
    <property type="match status" value="1"/>
</dbReference>
<dbReference type="PANTHER" id="PTHR10587:SF137">
    <property type="entry name" value="4-DEOXY-4-FORMAMIDO-L-ARABINOSE-PHOSPHOUNDECAPRENOL DEFORMYLASE ARND-RELATED"/>
    <property type="match status" value="1"/>
</dbReference>
<sequence>MPTPIPSRAPVPAAGVPAVEITHGPRSTNQIALTFHGAGDPAIARQLLGVFAAARVHVTVMGVGTWLSGNPAVAREIAAAGHELGNHTFQHLDINSLDPATARSEIIRCRDVLRSLVGSGGLLFRPSQTQHASRDVLGLAGAAGYRTCLSYDVDSLDYTDPGAAAVRANVAQARAGSIVSLHFGHPGTVAAMPAILRDLSARGLRPVTASRLLAG</sequence>
<accession>A0ABY4R0V2</accession>
<feature type="domain" description="NodB homology" evidence="1">
    <location>
        <begin position="29"/>
        <end position="207"/>
    </location>
</feature>
<dbReference type="SUPFAM" id="SSF88713">
    <property type="entry name" value="Glycoside hydrolase/deacetylase"/>
    <property type="match status" value="1"/>
</dbReference>
<evidence type="ECO:0000259" key="1">
    <source>
        <dbReference type="PROSITE" id="PS51677"/>
    </source>
</evidence>
<reference evidence="2" key="2">
    <citation type="submission" date="2022-05" db="EMBL/GenBank/DDBJ databases">
        <authorList>
            <person name="Kim J.-S."/>
            <person name="Lee K."/>
            <person name="Suh M."/>
            <person name="Eom M."/>
            <person name="Kim J.-S."/>
            <person name="Kim D.-S."/>
            <person name="Ko S.-H."/>
            <person name="Shin Y."/>
            <person name="Lee J.-S."/>
        </authorList>
    </citation>
    <scope>NUCLEOTIDE SEQUENCE</scope>
    <source>
        <strain evidence="2">N237</strain>
    </source>
</reference>
<dbReference type="Gene3D" id="3.20.20.370">
    <property type="entry name" value="Glycoside hydrolase/deacetylase"/>
    <property type="match status" value="1"/>
</dbReference>
<name>A0ABY4R0V2_9ACTN</name>
<dbReference type="PANTHER" id="PTHR10587">
    <property type="entry name" value="GLYCOSYL TRANSFERASE-RELATED"/>
    <property type="match status" value="1"/>
</dbReference>
<organism evidence="2 3">
    <name type="scientific">Jatrophihabitans telluris</name>
    <dbReference type="NCBI Taxonomy" id="2038343"/>
    <lineage>
        <taxon>Bacteria</taxon>
        <taxon>Bacillati</taxon>
        <taxon>Actinomycetota</taxon>
        <taxon>Actinomycetes</taxon>
        <taxon>Jatrophihabitantales</taxon>
        <taxon>Jatrophihabitantaceae</taxon>
        <taxon>Jatrophihabitans</taxon>
    </lineage>
</organism>
<gene>
    <name evidence="2" type="ORF">M6D93_01495</name>
</gene>
<dbReference type="EMBL" id="CP097332">
    <property type="protein sequence ID" value="UQX88689.1"/>
    <property type="molecule type" value="Genomic_DNA"/>
</dbReference>
<proteinExistence type="predicted"/>
<dbReference type="RefSeq" id="WP_249772400.1">
    <property type="nucleotide sequence ID" value="NZ_CP097332.1"/>
</dbReference>
<protein>
    <submittedName>
        <fullName evidence="2">Polysaccharide deacetylase family protein</fullName>
    </submittedName>
</protein>
<dbReference type="InterPro" id="IPR002509">
    <property type="entry name" value="NODB_dom"/>
</dbReference>
<dbReference type="Proteomes" id="UP001056336">
    <property type="component" value="Chromosome"/>
</dbReference>
<dbReference type="InterPro" id="IPR050248">
    <property type="entry name" value="Polysacc_deacetylase_ArnD"/>
</dbReference>
<keyword evidence="3" id="KW-1185">Reference proteome</keyword>
<dbReference type="CDD" id="cd10917">
    <property type="entry name" value="CE4_NodB_like_6s_7s"/>
    <property type="match status" value="1"/>
</dbReference>
<reference evidence="2" key="1">
    <citation type="journal article" date="2018" name="Int. J. Syst. Evol. Microbiol.">
        <title>Jatrophihabitans telluris sp. nov., isolated from sediment soil of lava forest wetlands and the emended description of the genus Jatrophihabitans.</title>
        <authorList>
            <person name="Lee K.C."/>
            <person name="Suh M.K."/>
            <person name="Eom M.K."/>
            <person name="Kim K.K."/>
            <person name="Kim J.S."/>
            <person name="Kim D.S."/>
            <person name="Ko S.H."/>
            <person name="Shin Y.K."/>
            <person name="Lee J.S."/>
        </authorList>
    </citation>
    <scope>NUCLEOTIDE SEQUENCE</scope>
    <source>
        <strain evidence="2">N237</strain>
    </source>
</reference>
<evidence type="ECO:0000313" key="2">
    <source>
        <dbReference type="EMBL" id="UQX88689.1"/>
    </source>
</evidence>
<evidence type="ECO:0000313" key="3">
    <source>
        <dbReference type="Proteomes" id="UP001056336"/>
    </source>
</evidence>
<dbReference type="InterPro" id="IPR011330">
    <property type="entry name" value="Glyco_hydro/deAcase_b/a-brl"/>
</dbReference>